<dbReference type="Gene3D" id="3.40.50.300">
    <property type="entry name" value="P-loop containing nucleotide triphosphate hydrolases"/>
    <property type="match status" value="1"/>
</dbReference>
<dbReference type="InterPro" id="IPR027417">
    <property type="entry name" value="P-loop_NTPase"/>
</dbReference>
<dbReference type="InterPro" id="IPR008868">
    <property type="entry name" value="TniB"/>
</dbReference>
<comment type="caution">
    <text evidence="1">The sequence shown here is derived from an EMBL/GenBank/DDBJ whole genome shotgun (WGS) entry which is preliminary data.</text>
</comment>
<evidence type="ECO:0000313" key="1">
    <source>
        <dbReference type="EMBL" id="RBA29358.1"/>
    </source>
</evidence>
<sequence length="327" mass="35435">MEEDALAEYQESRIRYHTFMTPVETAFLKEIRQVVQLVRATNPVGGYAARNAVVIDGAPTVGKTTAINHVARAVDRRSRRLNGDRTATGAHRIPTARIGLSGSPSIKAFSRSIATFLGVPEGLNLTTERWTAAAMGALEKAETELLIVDDLHCLNAGSRDGQALTDHLKRILDDFAGTCVYAGVDLADKGLYDTSGRRTRGRIDQTARRWTLVRGDRISLSDKEGQKEWKSLVATLESQLALCNHEYGYLARHADLLYECTTGSVGSLTELLKRAAAIAIVSGAERIDEGVINQTPLDIGAIAARRAAAGEQRARKGKAAKGKRRGA</sequence>
<dbReference type="EMBL" id="QNTT01000124">
    <property type="protein sequence ID" value="RBA29358.1"/>
    <property type="molecule type" value="Genomic_DNA"/>
</dbReference>
<protein>
    <recommendedName>
        <fullName evidence="3">AAA family ATPase</fullName>
    </recommendedName>
</protein>
<proteinExistence type="predicted"/>
<dbReference type="AlphaFoldDB" id="A0A365P4A6"/>
<dbReference type="SUPFAM" id="SSF52540">
    <property type="entry name" value="P-loop containing nucleoside triphosphate hydrolases"/>
    <property type="match status" value="1"/>
</dbReference>
<organism evidence="1 2">
    <name type="scientific">Dietzia maris</name>
    <dbReference type="NCBI Taxonomy" id="37915"/>
    <lineage>
        <taxon>Bacteria</taxon>
        <taxon>Bacillati</taxon>
        <taxon>Actinomycetota</taxon>
        <taxon>Actinomycetes</taxon>
        <taxon>Mycobacteriales</taxon>
        <taxon>Dietziaceae</taxon>
        <taxon>Dietzia</taxon>
    </lineage>
</organism>
<accession>A0A365P4A6</accession>
<dbReference type="Pfam" id="PF05621">
    <property type="entry name" value="TniB"/>
    <property type="match status" value="1"/>
</dbReference>
<reference evidence="1 2" key="1">
    <citation type="submission" date="2018-06" db="EMBL/GenBank/DDBJ databases">
        <title>Whole genome sequencing of four bacterial strains from South Shetland trench revealing bio-synthetic gene clusters.</title>
        <authorList>
            <person name="Abdel-Mageed W.M."/>
            <person name="Lehri B."/>
            <person name="Jarmusch S.A."/>
            <person name="Miranda K."/>
            <person name="Goodfellow M."/>
            <person name="Jaspars M."/>
            <person name="Karlyshev A.V."/>
        </authorList>
    </citation>
    <scope>NUCLEOTIDE SEQUENCE [LARGE SCALE GENOMIC DNA]</scope>
    <source>
        <strain evidence="1 2">SST1</strain>
    </source>
</reference>
<name>A0A365P4A6_9ACTN</name>
<evidence type="ECO:0008006" key="3">
    <source>
        <dbReference type="Google" id="ProtNLM"/>
    </source>
</evidence>
<dbReference type="Proteomes" id="UP000252187">
    <property type="component" value="Unassembled WGS sequence"/>
</dbReference>
<gene>
    <name evidence="1" type="ORF">DQ226_18515</name>
</gene>
<evidence type="ECO:0000313" key="2">
    <source>
        <dbReference type="Proteomes" id="UP000252187"/>
    </source>
</evidence>